<feature type="domain" description="Enoyl reductase FAD binding" evidence="10">
    <location>
        <begin position="321"/>
        <end position="384"/>
    </location>
</feature>
<gene>
    <name evidence="9" type="primary">fabV</name>
    <name evidence="13" type="ORF">DHW61_10665</name>
</gene>
<feature type="site" description="Plays an important role in discriminating NADH against NADPH" evidence="9">
    <location>
        <position position="74"/>
    </location>
</feature>
<keyword evidence="2 9" id="KW-0444">Lipid biosynthesis</keyword>
<keyword evidence="5 9" id="KW-0520">NAD</keyword>
<dbReference type="InterPro" id="IPR010758">
    <property type="entry name" value="Trans-2-enoyl-CoA_reductase"/>
</dbReference>
<dbReference type="Gene3D" id="3.40.50.720">
    <property type="entry name" value="NAD(P)-binding Rossmann-like Domain"/>
    <property type="match status" value="1"/>
</dbReference>
<feature type="domain" description="Trans-2-enoyl-CoA reductase-like NAD(P)H binding" evidence="12">
    <location>
        <begin position="2"/>
        <end position="78"/>
    </location>
</feature>
<dbReference type="InterPro" id="IPR024906">
    <property type="entry name" value="Eno_Rdtase_FAD-bd_dom"/>
</dbReference>
<dbReference type="PANTHER" id="PTHR37480:SF1">
    <property type="entry name" value="ENOYL-[ACYL-CARRIER-PROTEIN] REDUCTASE [NADH]"/>
    <property type="match status" value="1"/>
</dbReference>
<feature type="binding site" evidence="9">
    <location>
        <begin position="138"/>
        <end position="139"/>
    </location>
    <ligand>
        <name>NAD(+)</name>
        <dbReference type="ChEBI" id="CHEBI:57540"/>
    </ligand>
</feature>
<name>A0A3D2X8B6_9FIRM</name>
<evidence type="ECO:0000313" key="13">
    <source>
        <dbReference type="EMBL" id="HCL02853.1"/>
    </source>
</evidence>
<evidence type="ECO:0000256" key="3">
    <source>
        <dbReference type="ARBA" id="ARBA00022832"/>
    </source>
</evidence>
<keyword evidence="4 9" id="KW-0560">Oxidoreductase</keyword>
<comment type="pathway">
    <text evidence="9">Lipid metabolism; fatty acid biosynthesis.</text>
</comment>
<evidence type="ECO:0000256" key="9">
    <source>
        <dbReference type="HAMAP-Rule" id="MF_01838"/>
    </source>
</evidence>
<evidence type="ECO:0000256" key="1">
    <source>
        <dbReference type="ARBA" id="ARBA00011245"/>
    </source>
</evidence>
<sequence length="386" mass="43568">MIVEPKVRGFICTTAHPEGCKESVKRQIEYVKRHDQKEGPKKVLIIGASTGYGLASRISLAYTYGAATLGVMYEKPAKGNRTATPGYYNTEALEAFLHQDGYYGESINGDAFSREVKEMTIAKIKEDLGQVDMVIYSLAAPRRTDEDGVTYSSVLKTTSVPYTNKSLDLRNNQISEVTVPAATEEEELATVKVMGGEDWALWIDALKDAGVLSEGVITIAYSYIGPKLTYPIYYEGTIGKAKEDLYQTSVLLNETLKALEGKAYISVNKALVTQASAAIPVVPLYISILYKIMKEQQLHEGCIEQMDRLFFENLDHLEKKLDEQQRIRMDDYEMLPEVQEKIAKAWDNVTTENLTEYADIKGYWEEFYHMFGFDYDNIDYTKDVVI</sequence>
<keyword evidence="7 9" id="KW-0275">Fatty acid biosynthesis</keyword>
<feature type="binding site" evidence="9">
    <location>
        <position position="223"/>
    </location>
    <ligand>
        <name>substrate</name>
    </ligand>
</feature>
<dbReference type="GO" id="GO:0051287">
    <property type="term" value="F:NAD binding"/>
    <property type="evidence" value="ECO:0007669"/>
    <property type="project" value="UniProtKB-UniRule"/>
</dbReference>
<dbReference type="UniPathway" id="UPA00094"/>
<accession>A0A3D2X8B6</accession>
<comment type="catalytic activity">
    <reaction evidence="8 9">
        <text>a 2,3-saturated acyl-CoA + NAD(+) = a (2E)-enoyl-CoA + NADH + H(+)</text>
        <dbReference type="Rhea" id="RHEA:18177"/>
        <dbReference type="ChEBI" id="CHEBI:15378"/>
        <dbReference type="ChEBI" id="CHEBI:57540"/>
        <dbReference type="ChEBI" id="CHEBI:57945"/>
        <dbReference type="ChEBI" id="CHEBI:58856"/>
        <dbReference type="ChEBI" id="CHEBI:65111"/>
        <dbReference type="EC" id="1.3.1.44"/>
    </reaction>
</comment>
<feature type="active site" description="Proton donor" evidence="9">
    <location>
        <position position="233"/>
    </location>
</feature>
<dbReference type="GO" id="GO:0004318">
    <property type="term" value="F:enoyl-[acyl-carrier-protein] reductase (NADH) activity"/>
    <property type="evidence" value="ECO:0007669"/>
    <property type="project" value="TreeGrafter"/>
</dbReference>
<dbReference type="Pfam" id="PF12242">
    <property type="entry name" value="Eno-Rase_NADH_b"/>
    <property type="match status" value="1"/>
</dbReference>
<evidence type="ECO:0000259" key="10">
    <source>
        <dbReference type="Pfam" id="PF07055"/>
    </source>
</evidence>
<evidence type="ECO:0000256" key="2">
    <source>
        <dbReference type="ARBA" id="ARBA00022516"/>
    </source>
</evidence>
<dbReference type="NCBIfam" id="NF010177">
    <property type="entry name" value="PRK13656.1"/>
    <property type="match status" value="1"/>
</dbReference>
<dbReference type="PANTHER" id="PTHR37480">
    <property type="entry name" value="ENOYL-[ACYL-CARRIER-PROTEIN] REDUCTASE [NADH]"/>
    <property type="match status" value="1"/>
</dbReference>
<evidence type="ECO:0000259" key="11">
    <source>
        <dbReference type="Pfam" id="PF12241"/>
    </source>
</evidence>
<comment type="function">
    <text evidence="9">Involved in the fatty acid synthesis (FAS II). Catalyzes the reduction of a carbon-carbon double bond in an enoyl moiety that is covalently linked to a coenzyme A (CoA).</text>
</comment>
<reference evidence="13 14" key="1">
    <citation type="journal article" date="2018" name="Nat. Biotechnol.">
        <title>A standardized bacterial taxonomy based on genome phylogeny substantially revises the tree of life.</title>
        <authorList>
            <person name="Parks D.H."/>
            <person name="Chuvochina M."/>
            <person name="Waite D.W."/>
            <person name="Rinke C."/>
            <person name="Skarshewski A."/>
            <person name="Chaumeil P.A."/>
            <person name="Hugenholtz P."/>
        </authorList>
    </citation>
    <scope>NUCLEOTIDE SEQUENCE [LARGE SCALE GENOMIC DNA]</scope>
    <source>
        <strain evidence="13">UBA11728</strain>
    </source>
</reference>
<dbReference type="NCBIfam" id="NF043048">
    <property type="entry name" value="EnoyACPredFabV"/>
    <property type="match status" value="1"/>
</dbReference>
<evidence type="ECO:0000259" key="12">
    <source>
        <dbReference type="Pfam" id="PF12242"/>
    </source>
</evidence>
<protein>
    <recommendedName>
        <fullName evidence="9">Trans-2-enoyl-CoA reductase [NADH]</fullName>
        <shortName evidence="9">TER</shortName>
        <ecNumber evidence="9">1.3.1.44</ecNumber>
    </recommendedName>
</protein>
<dbReference type="InterPro" id="IPR024910">
    <property type="entry name" value="Enoyl-CoA_Rdtase_cat_dom"/>
</dbReference>
<dbReference type="Pfam" id="PF07055">
    <property type="entry name" value="Eno-Rase_FAD_bd"/>
    <property type="match status" value="1"/>
</dbReference>
<feature type="binding site" evidence="9">
    <location>
        <begin position="47"/>
        <end position="52"/>
    </location>
    <ligand>
        <name>NAD(+)</name>
        <dbReference type="ChEBI" id="CHEBI:57540"/>
    </ligand>
</feature>
<dbReference type="InterPro" id="IPR050048">
    <property type="entry name" value="FabV-like_NADH_b"/>
</dbReference>
<dbReference type="Pfam" id="PF12241">
    <property type="entry name" value="Enoyl_reductase"/>
    <property type="match status" value="1"/>
</dbReference>
<dbReference type="GO" id="GO:0006633">
    <property type="term" value="P:fatty acid biosynthetic process"/>
    <property type="evidence" value="ECO:0007669"/>
    <property type="project" value="UniProtKB-UniRule"/>
</dbReference>
<evidence type="ECO:0000256" key="5">
    <source>
        <dbReference type="ARBA" id="ARBA00023027"/>
    </source>
</evidence>
<dbReference type="EMBL" id="DPVV01000354">
    <property type="protein sequence ID" value="HCL02853.1"/>
    <property type="molecule type" value="Genomic_DNA"/>
</dbReference>
<evidence type="ECO:0000256" key="7">
    <source>
        <dbReference type="ARBA" id="ARBA00023160"/>
    </source>
</evidence>
<evidence type="ECO:0000256" key="6">
    <source>
        <dbReference type="ARBA" id="ARBA00023098"/>
    </source>
</evidence>
<feature type="binding site" evidence="9">
    <location>
        <begin position="110"/>
        <end position="111"/>
    </location>
    <ligand>
        <name>NAD(+)</name>
        <dbReference type="ChEBI" id="CHEBI:57540"/>
    </ligand>
</feature>
<feature type="binding site" evidence="9">
    <location>
        <position position="242"/>
    </location>
    <ligand>
        <name>NAD(+)</name>
        <dbReference type="ChEBI" id="CHEBI:57540"/>
    </ligand>
</feature>
<dbReference type="Proteomes" id="UP000262969">
    <property type="component" value="Unassembled WGS sequence"/>
</dbReference>
<evidence type="ECO:0000313" key="14">
    <source>
        <dbReference type="Proteomes" id="UP000262969"/>
    </source>
</evidence>
<feature type="domain" description="Trans-2-enoyl-CoA reductase catalytic" evidence="11">
    <location>
        <begin position="81"/>
        <end position="314"/>
    </location>
</feature>
<comment type="caution">
    <text evidence="13">The sequence shown here is derived from an EMBL/GenBank/DDBJ whole genome shotgun (WGS) entry which is preliminary data.</text>
</comment>
<evidence type="ECO:0000256" key="4">
    <source>
        <dbReference type="ARBA" id="ARBA00023002"/>
    </source>
</evidence>
<feature type="binding site" evidence="9">
    <location>
        <begin position="73"/>
        <end position="74"/>
    </location>
    <ligand>
        <name>NAD(+)</name>
        <dbReference type="ChEBI" id="CHEBI:57540"/>
    </ligand>
</feature>
<dbReference type="HAMAP" id="MF_01838">
    <property type="entry name" value="FabV_reductase"/>
    <property type="match status" value="1"/>
</dbReference>
<comment type="similarity">
    <text evidence="9">Belongs to the TER reductase family.</text>
</comment>
<dbReference type="EC" id="1.3.1.44" evidence="9"/>
<evidence type="ECO:0000256" key="8">
    <source>
        <dbReference type="ARBA" id="ARBA00048302"/>
    </source>
</evidence>
<proteinExistence type="inferred from homology"/>
<dbReference type="AlphaFoldDB" id="A0A3D2X8B6"/>
<feature type="binding site" evidence="9">
    <location>
        <begin position="271"/>
        <end position="273"/>
    </location>
    <ligand>
        <name>NAD(+)</name>
        <dbReference type="ChEBI" id="CHEBI:57540"/>
    </ligand>
</feature>
<comment type="subunit">
    <text evidence="1 9">Monomer.</text>
</comment>
<dbReference type="GO" id="GO:0050343">
    <property type="term" value="F:trans-2-enoyl-CoA reductase (NADH) activity"/>
    <property type="evidence" value="ECO:0007669"/>
    <property type="project" value="UniProtKB-UniRule"/>
</dbReference>
<keyword evidence="3 9" id="KW-0276">Fatty acid metabolism</keyword>
<organism evidence="13 14">
    <name type="scientific">Lachnoclostridium phytofermentans</name>
    <dbReference type="NCBI Taxonomy" id="66219"/>
    <lineage>
        <taxon>Bacteria</taxon>
        <taxon>Bacillati</taxon>
        <taxon>Bacillota</taxon>
        <taxon>Clostridia</taxon>
        <taxon>Lachnospirales</taxon>
        <taxon>Lachnospiraceae</taxon>
    </lineage>
</organism>
<keyword evidence="6 9" id="KW-0443">Lipid metabolism</keyword>